<dbReference type="EMBL" id="JBHUKS010000006">
    <property type="protein sequence ID" value="MFD2467917.1"/>
    <property type="molecule type" value="Genomic_DNA"/>
</dbReference>
<reference evidence="3" key="1">
    <citation type="journal article" date="2019" name="Int. J. Syst. Evol. Microbiol.">
        <title>The Global Catalogue of Microorganisms (GCM) 10K type strain sequencing project: providing services to taxonomists for standard genome sequencing and annotation.</title>
        <authorList>
            <consortium name="The Broad Institute Genomics Platform"/>
            <consortium name="The Broad Institute Genome Sequencing Center for Infectious Disease"/>
            <person name="Wu L."/>
            <person name="Ma J."/>
        </authorList>
    </citation>
    <scope>NUCLEOTIDE SEQUENCE [LARGE SCALE GENOMIC DNA]</scope>
    <source>
        <strain evidence="3">CGMCC 4.7641</strain>
    </source>
</reference>
<dbReference type="Pfam" id="PF12840">
    <property type="entry name" value="HTH_20"/>
    <property type="match status" value="1"/>
</dbReference>
<evidence type="ECO:0000259" key="1">
    <source>
        <dbReference type="PROSITE" id="PS50987"/>
    </source>
</evidence>
<dbReference type="RefSeq" id="WP_378303073.1">
    <property type="nucleotide sequence ID" value="NZ_JBHUKS010000006.1"/>
</dbReference>
<sequence>MPTDQPNIAAIAALIGDPARARVLLALSANDTLPASALAAEAGLSAQATSSHLRKLLDGGLVVVDQVGRWRYYRVAGRDVVAALEALARIAPAQQSRSLRQSNRDRALHFARICYDHLAGRLAVLIVDGLIARQAVTPLPTPAAELGDAVWTSGPSARSVFTELGVAPDFLHGDPPNVPLRPCLDWSVRKPHLAGALGTQLLAAMLERGWLARKSRERTVRLTASGSTALRGALGIEVPERIGG</sequence>
<gene>
    <name evidence="2" type="ORF">ACFSVL_10955</name>
</gene>
<dbReference type="NCBIfam" id="NF033788">
    <property type="entry name" value="HTH_metalloreg"/>
    <property type="match status" value="1"/>
</dbReference>
<keyword evidence="3" id="KW-1185">Reference proteome</keyword>
<dbReference type="PROSITE" id="PS50987">
    <property type="entry name" value="HTH_ARSR_2"/>
    <property type="match status" value="1"/>
</dbReference>
<dbReference type="InterPro" id="IPR036390">
    <property type="entry name" value="WH_DNA-bd_sf"/>
</dbReference>
<name>A0ABW5H3T3_9PSEU</name>
<feature type="domain" description="HTH arsR-type" evidence="1">
    <location>
        <begin position="1"/>
        <end position="95"/>
    </location>
</feature>
<dbReference type="CDD" id="cd00090">
    <property type="entry name" value="HTH_ARSR"/>
    <property type="match status" value="1"/>
</dbReference>
<dbReference type="SUPFAM" id="SSF46785">
    <property type="entry name" value="Winged helix' DNA-binding domain"/>
    <property type="match status" value="1"/>
</dbReference>
<dbReference type="Proteomes" id="UP001597483">
    <property type="component" value="Unassembled WGS sequence"/>
</dbReference>
<comment type="caution">
    <text evidence="2">The sequence shown here is derived from an EMBL/GenBank/DDBJ whole genome shotgun (WGS) entry which is preliminary data.</text>
</comment>
<dbReference type="SMART" id="SM00418">
    <property type="entry name" value="HTH_ARSR"/>
    <property type="match status" value="1"/>
</dbReference>
<dbReference type="PANTHER" id="PTHR39168">
    <property type="entry name" value="TRANSCRIPTIONAL REGULATOR-RELATED"/>
    <property type="match status" value="1"/>
</dbReference>
<accession>A0ABW5H3T3</accession>
<organism evidence="2 3">
    <name type="scientific">Amycolatopsis silviterrae</name>
    <dbReference type="NCBI Taxonomy" id="1656914"/>
    <lineage>
        <taxon>Bacteria</taxon>
        <taxon>Bacillati</taxon>
        <taxon>Actinomycetota</taxon>
        <taxon>Actinomycetes</taxon>
        <taxon>Pseudonocardiales</taxon>
        <taxon>Pseudonocardiaceae</taxon>
        <taxon>Amycolatopsis</taxon>
    </lineage>
</organism>
<dbReference type="Gene3D" id="1.10.10.10">
    <property type="entry name" value="Winged helix-like DNA-binding domain superfamily/Winged helix DNA-binding domain"/>
    <property type="match status" value="1"/>
</dbReference>
<dbReference type="InterPro" id="IPR001845">
    <property type="entry name" value="HTH_ArsR_DNA-bd_dom"/>
</dbReference>
<dbReference type="PRINTS" id="PR00778">
    <property type="entry name" value="HTHARSR"/>
</dbReference>
<dbReference type="InterPro" id="IPR036388">
    <property type="entry name" value="WH-like_DNA-bd_sf"/>
</dbReference>
<evidence type="ECO:0000313" key="2">
    <source>
        <dbReference type="EMBL" id="MFD2467917.1"/>
    </source>
</evidence>
<protein>
    <submittedName>
        <fullName evidence="2">ArsR/SmtB family transcription factor</fullName>
    </submittedName>
</protein>
<dbReference type="InterPro" id="IPR052543">
    <property type="entry name" value="HTH_Metal-responsive_Reg"/>
</dbReference>
<dbReference type="InterPro" id="IPR011991">
    <property type="entry name" value="ArsR-like_HTH"/>
</dbReference>
<evidence type="ECO:0000313" key="3">
    <source>
        <dbReference type="Proteomes" id="UP001597483"/>
    </source>
</evidence>
<dbReference type="PANTHER" id="PTHR39168:SF1">
    <property type="entry name" value="TRANSCRIPTIONAL REGULATORY PROTEIN"/>
    <property type="match status" value="1"/>
</dbReference>
<proteinExistence type="predicted"/>